<keyword evidence="5" id="KW-0472">Membrane</keyword>
<evidence type="ECO:0000259" key="10">
    <source>
        <dbReference type="Pfam" id="PF24598"/>
    </source>
</evidence>
<feature type="compositionally biased region" description="Basic and acidic residues" evidence="7">
    <location>
        <begin position="489"/>
        <end position="505"/>
    </location>
</feature>
<evidence type="ECO:0000256" key="7">
    <source>
        <dbReference type="SAM" id="MobiDB-lite"/>
    </source>
</evidence>
<evidence type="ECO:0000256" key="4">
    <source>
        <dbReference type="ARBA" id="ARBA00023034"/>
    </source>
</evidence>
<evidence type="ECO:0000259" key="11">
    <source>
        <dbReference type="Pfam" id="PF24601"/>
    </source>
</evidence>
<comment type="similarity">
    <text evidence="6">Belongs to the DOP1 family.</text>
</comment>
<feature type="compositionally biased region" description="Acidic residues" evidence="7">
    <location>
        <begin position="1036"/>
        <end position="1049"/>
    </location>
</feature>
<dbReference type="Pfam" id="PF24598">
    <property type="entry name" value="DOP1_C"/>
    <property type="match status" value="1"/>
</dbReference>
<dbReference type="EMBL" id="CALNXI010000851">
    <property type="protein sequence ID" value="CAH3143330.1"/>
    <property type="molecule type" value="Genomic_DNA"/>
</dbReference>
<sequence length="2242" mass="251391">MRIISFHLVKHCFLDYQDCCLAFYQGLRKDLNIQTGQFHCWDPSARTQTRRFSTQHCGDVFILTFFSLHSKPLLIEAVRKVFQSKFRFDKGDSNGVQSLSKALGDSSLLVQRNILDFLLIFLPVDTSYLSSKEKITLVAAALEVLLRRDMSLNRRLYTWLLGSNAKKESLSRTDSLSDADHEGPMETFFSLHSKPLLIEAVRKVFQSKFRFDKGDSNGAKKAQRLEVLKPFRLLRSLMDKPEIGSAIVEDVLLDVFRALYNYCNVLKENGADVEENDRRDSVESTHLETSTTDSSKMKLIDELIKTANLFFNSFEPYFMWEYLANLLSDCDKQSLTSDKVNGVDTDHCTSNGFCAKPTTTSYSEIFRLTDFILDVVTLEADLEIQTEHWPELLRRITIEMTKRCETMTLDDVKEGICLSSKLLSKVMPSMKTVDTQEPSTSKDQRKELEGSSEHELNEWSVIELEPRPDGDSKKIPPLESSETVQNGITKEEVEKEKVSVEKEADTTAEGDGQENDKLEDTQESLDEWSDFNETDPNFRSSEVESSESSNELSTLDSKTEISEKSHFHESKTVGRGGAGKAQVQQPFQSSLIQACVKYFQDFFARFVMERVLKRLNSLSVDSVNSLGVRSKQCYTAVRASGLISESTWKELDNGNHTAREKQEESACQTEASLKARRNVVGPTMLVSSFRSMQSSRKCAGAFVAACKLLLELSCFPVCSGRDSDSEEITTDQNEVSTLPEWLQSLIMCCFEVLDFDIQSSAVGTLLDLVNLTLSVAAGHANGPRPSAPVVVIPMISQQSLGVIEKSELYEVIAESLWDHIGEDTTQFHQRIVELFLQLHNLTPSPSLCANVIGNSLVDNNKELCLQGHWKFALFWHVARNVVIQDSGRSPRLGEFRTLDRALFIMLDSLQNEEPEIRVLTQHWLAHALQHGDLGRIVDPLLLLLLHPISARVSIHYLYALLGTKMSTKRAATQGTETLANNVKNIKKENGVTAAGRQNNKIAIRKPEHSSGNSRGSDGSKSASPSKPSEAEHLTDTDGDGAEADDENEENEPKKDVAVNEKGTTPSKSPPQSPPPNRSLVHPLDQHKLLYILRYDYQLILYAFSTLQIILSRAPHQFVCASSSTSISSSNTPHQDKIKELLVRHRRSLLGKGFYGALYDSPVSPSGPSHSARLFGGPLLYLKPSTSKYLEVLISVSLYFIRSEYSSHLNVQADDVDGNIQVQIASAELLHNIMWQLVEVVKESGAGFGTYISDMFSRCKVQKALLHCLLSILYERTGVRGTSFVKSPPPNFKPSQLYVSSEISKSQARALQVKLLKLLQAILILESNICTAVAISQDNPGGHGTPPTSKPESPAKAADELKVTQSSHRYIPGKSLAEQGMLLSAVLHGLRHDEPDMHYEWLQFVVTCLSHMGLVLRAWVVPVAEQISRILEGLTTVYCKDKDVRFTRKDTNDESGIRRTETESSNVPPDYVITLLEGLQSICHYCLRDNTTPSSPVLSLKPRIGRSNSSPSVNTEAVQSSASSVQIFTNLLHAFSVQSAPASDVPSVEAPKHILDAREGLLSILPKILSSLFSVWSTWSPQRADSSGQRLPSELPLNLMGSPKAVRQQILQLLTPIAMNHTIVFLASLADVWYQRRRRELSGSNNTRGIPVASEDQIVVVDIVYAIKALSVEDMIDNVKQIVRQVVTSKDKTTPTHSGLEVNILQFLYEYLTKASESHLIHVRSSLLSLMKEGLQLNFPPALFLLLVILRSYVQNIPLQEDRKVRKELQDITQRLVEACNTVAGSSLENAAWFRRTLAVIPQQEVSSDQSSNVDSEVSEVSETEPTVTPPTAPSSNTTSNTSSYSTQALCVLAEVLAPVLDMVFGSDEKERMTSFLTTVMYNVTPFLKNHSPHNVPSFRACCSLLASLSGYQYTRRAWKKDVMELLLDPSFFQMDISCIGSWRTIIDNLMTQDNTSFKELMARVAGLSQSASINIFANREQEMEQRAQHLKKLSFTIFCSEVDQYQYCLPEIQERLAESLRLPQSPVVHEQIFLFFRVLILRISAQHLTPLWPTIFSEVVHVLLQMESDISSDAKSQKQRMQISELLLGTNGYVSYNQEKWLRLYLAVCKLLDLSQALPSDYLSQFQLYRWAFEGEAYNMTAGEEKVPVFKPHIARLEKLLRKKRKDQTAIEEIHSVPGQPLLTMYQIKSLDQLLPFFQCLSKKMFANCANTQDQNISKSSRGKNLLERVVERDFLEPLVVD</sequence>
<feature type="compositionally biased region" description="Basic and acidic residues" evidence="7">
    <location>
        <begin position="464"/>
        <end position="476"/>
    </location>
</feature>
<feature type="region of interest" description="Disordered" evidence="7">
    <location>
        <begin position="989"/>
        <end position="1080"/>
    </location>
</feature>
<dbReference type="InterPro" id="IPR056458">
    <property type="entry name" value="TPR_DOP1_M"/>
</dbReference>
<dbReference type="InterPro" id="IPR056457">
    <property type="entry name" value="DOP1_C"/>
</dbReference>
<evidence type="ECO:0000259" key="9">
    <source>
        <dbReference type="Pfam" id="PF24597"/>
    </source>
</evidence>
<evidence type="ECO:0000256" key="2">
    <source>
        <dbReference type="ARBA" id="ARBA00022448"/>
    </source>
</evidence>
<dbReference type="InterPro" id="IPR016024">
    <property type="entry name" value="ARM-type_fold"/>
</dbReference>
<protein>
    <submittedName>
        <fullName evidence="12">Uncharacterized protein</fullName>
    </submittedName>
</protein>
<accession>A0ABN8PGH4</accession>
<feature type="compositionally biased region" description="Acidic residues" evidence="7">
    <location>
        <begin position="521"/>
        <end position="533"/>
    </location>
</feature>
<keyword evidence="4" id="KW-0333">Golgi apparatus</keyword>
<name>A0ABN8PGH4_9CNID</name>
<dbReference type="InterPro" id="IPR056459">
    <property type="entry name" value="TPR_DOP1"/>
</dbReference>
<feature type="region of interest" description="Disordered" evidence="7">
    <location>
        <begin position="428"/>
        <end position="578"/>
    </location>
</feature>
<dbReference type="Pfam" id="PF24597">
    <property type="entry name" value="TPR_DOP1_M"/>
    <property type="match status" value="1"/>
</dbReference>
<feature type="compositionally biased region" description="Basic and acidic residues" evidence="7">
    <location>
        <begin position="440"/>
        <end position="457"/>
    </location>
</feature>
<dbReference type="Proteomes" id="UP001159427">
    <property type="component" value="Unassembled WGS sequence"/>
</dbReference>
<feature type="compositionally biased region" description="Basic and acidic residues" evidence="7">
    <location>
        <begin position="557"/>
        <end position="572"/>
    </location>
</feature>
<evidence type="ECO:0000256" key="5">
    <source>
        <dbReference type="ARBA" id="ARBA00023136"/>
    </source>
</evidence>
<feature type="domain" description="DOP1-like TPR" evidence="11">
    <location>
        <begin position="1081"/>
        <end position="1486"/>
    </location>
</feature>
<evidence type="ECO:0000256" key="1">
    <source>
        <dbReference type="ARBA" id="ARBA00004395"/>
    </source>
</evidence>
<feature type="compositionally biased region" description="Pro residues" evidence="7">
    <location>
        <begin position="1067"/>
        <end position="1076"/>
    </location>
</feature>
<dbReference type="SUPFAM" id="SSF48371">
    <property type="entry name" value="ARM repeat"/>
    <property type="match status" value="2"/>
</dbReference>
<feature type="compositionally biased region" description="Low complexity" evidence="7">
    <location>
        <begin position="1013"/>
        <end position="1027"/>
    </location>
</feature>
<feature type="region of interest" description="Disordered" evidence="7">
    <location>
        <begin position="1807"/>
        <end position="1842"/>
    </location>
</feature>
<evidence type="ECO:0000313" key="13">
    <source>
        <dbReference type="Proteomes" id="UP001159427"/>
    </source>
</evidence>
<dbReference type="Pfam" id="PF24601">
    <property type="entry name" value="TPR_DOP1"/>
    <property type="match status" value="1"/>
</dbReference>
<dbReference type="InterPro" id="IPR007249">
    <property type="entry name" value="DOP1_N"/>
</dbReference>
<evidence type="ECO:0000259" key="8">
    <source>
        <dbReference type="Pfam" id="PF04118"/>
    </source>
</evidence>
<keyword evidence="2" id="KW-0813">Transport</keyword>
<feature type="domain" description="DOP1-like middle TPR" evidence="9">
    <location>
        <begin position="225"/>
        <end position="443"/>
    </location>
</feature>
<evidence type="ECO:0000256" key="3">
    <source>
        <dbReference type="ARBA" id="ARBA00022927"/>
    </source>
</evidence>
<reference evidence="12 13" key="1">
    <citation type="submission" date="2022-05" db="EMBL/GenBank/DDBJ databases">
        <authorList>
            <consortium name="Genoscope - CEA"/>
            <person name="William W."/>
        </authorList>
    </citation>
    <scope>NUCLEOTIDE SEQUENCE [LARGE SCALE GENOMIC DNA]</scope>
</reference>
<gene>
    <name evidence="12" type="ORF">PEVE_00042801</name>
</gene>
<feature type="domain" description="DOP1-like C-terminal" evidence="10">
    <location>
        <begin position="1706"/>
        <end position="2206"/>
    </location>
</feature>
<comment type="caution">
    <text evidence="12">The sequence shown here is derived from an EMBL/GenBank/DDBJ whole genome shotgun (WGS) entry which is preliminary data.</text>
</comment>
<evidence type="ECO:0000313" key="12">
    <source>
        <dbReference type="EMBL" id="CAH3143330.1"/>
    </source>
</evidence>
<dbReference type="Pfam" id="PF04118">
    <property type="entry name" value="Dopey_N"/>
    <property type="match status" value="1"/>
</dbReference>
<comment type="subcellular location">
    <subcellularLocation>
        <location evidence="1">Golgi apparatus membrane</location>
        <topology evidence="1">Peripheral membrane protein</topology>
    </subcellularLocation>
</comment>
<feature type="compositionally biased region" description="Low complexity" evidence="7">
    <location>
        <begin position="1833"/>
        <end position="1842"/>
    </location>
</feature>
<evidence type="ECO:0000256" key="6">
    <source>
        <dbReference type="ARBA" id="ARBA00046326"/>
    </source>
</evidence>
<dbReference type="InterPro" id="IPR040314">
    <property type="entry name" value="DOP1"/>
</dbReference>
<keyword evidence="3" id="KW-0653">Protein transport</keyword>
<keyword evidence="13" id="KW-1185">Reference proteome</keyword>
<dbReference type="PANTHER" id="PTHR14042">
    <property type="entry name" value="DOPEY-RELATED"/>
    <property type="match status" value="1"/>
</dbReference>
<organism evidence="12 13">
    <name type="scientific">Porites evermanni</name>
    <dbReference type="NCBI Taxonomy" id="104178"/>
    <lineage>
        <taxon>Eukaryota</taxon>
        <taxon>Metazoa</taxon>
        <taxon>Cnidaria</taxon>
        <taxon>Anthozoa</taxon>
        <taxon>Hexacorallia</taxon>
        <taxon>Scleractinia</taxon>
        <taxon>Fungiina</taxon>
        <taxon>Poritidae</taxon>
        <taxon>Porites</taxon>
    </lineage>
</organism>
<feature type="domain" description="DOP1 N-terminal" evidence="8">
    <location>
        <begin position="96"/>
        <end position="164"/>
    </location>
</feature>
<dbReference type="PANTHER" id="PTHR14042:SF24">
    <property type="entry name" value="PROTEIN DOPEY-1 HOMOLOG"/>
    <property type="match status" value="1"/>
</dbReference>
<proteinExistence type="inferred from homology"/>